<evidence type="ECO:0000313" key="2">
    <source>
        <dbReference type="Proteomes" id="UP001249851"/>
    </source>
</evidence>
<proteinExistence type="predicted"/>
<reference evidence="1" key="2">
    <citation type="journal article" date="2023" name="Science">
        <title>Genomic signatures of disease resistance in endangered staghorn corals.</title>
        <authorList>
            <person name="Vollmer S.V."/>
            <person name="Selwyn J.D."/>
            <person name="Despard B.A."/>
            <person name="Roesel C.L."/>
        </authorList>
    </citation>
    <scope>NUCLEOTIDE SEQUENCE</scope>
    <source>
        <strain evidence="1">K2</strain>
    </source>
</reference>
<organism evidence="1 2">
    <name type="scientific">Acropora cervicornis</name>
    <name type="common">Staghorn coral</name>
    <dbReference type="NCBI Taxonomy" id="6130"/>
    <lineage>
        <taxon>Eukaryota</taxon>
        <taxon>Metazoa</taxon>
        <taxon>Cnidaria</taxon>
        <taxon>Anthozoa</taxon>
        <taxon>Hexacorallia</taxon>
        <taxon>Scleractinia</taxon>
        <taxon>Astrocoeniina</taxon>
        <taxon>Acroporidae</taxon>
        <taxon>Acropora</taxon>
    </lineage>
</organism>
<dbReference type="Proteomes" id="UP001249851">
    <property type="component" value="Unassembled WGS sequence"/>
</dbReference>
<comment type="caution">
    <text evidence="1">The sequence shown here is derived from an EMBL/GenBank/DDBJ whole genome shotgun (WGS) entry which is preliminary data.</text>
</comment>
<evidence type="ECO:0000313" key="1">
    <source>
        <dbReference type="EMBL" id="KAK2555830.1"/>
    </source>
</evidence>
<dbReference type="AlphaFoldDB" id="A0AAD9V012"/>
<sequence length="110" mass="12596">MAIEGTASRKVLVKFARKCREVEWEALLRHLIPQLGGPGVIIQIDESNTKGDVDLEESDGFLGFLIPSMNPLDLICKYLKEFMWRRWHGEPHPNGSFGRLMQDIAEQYPL</sequence>
<reference evidence="1" key="1">
    <citation type="journal article" date="2023" name="G3 (Bethesda)">
        <title>Whole genome assembly and annotation of the endangered Caribbean coral Acropora cervicornis.</title>
        <authorList>
            <person name="Selwyn J.D."/>
            <person name="Vollmer S.V."/>
        </authorList>
    </citation>
    <scope>NUCLEOTIDE SEQUENCE</scope>
    <source>
        <strain evidence="1">K2</strain>
    </source>
</reference>
<accession>A0AAD9V012</accession>
<dbReference type="EMBL" id="JARQWQ010000060">
    <property type="protein sequence ID" value="KAK2555830.1"/>
    <property type="molecule type" value="Genomic_DNA"/>
</dbReference>
<keyword evidence="2" id="KW-1185">Reference proteome</keyword>
<name>A0AAD9V012_ACRCE</name>
<gene>
    <name evidence="1" type="ORF">P5673_022471</name>
</gene>
<protein>
    <submittedName>
        <fullName evidence="1">Uncharacterized protein</fullName>
    </submittedName>
</protein>